<organism evidence="2 3">
    <name type="scientific">Corallococcus carmarthensis</name>
    <dbReference type="NCBI Taxonomy" id="2316728"/>
    <lineage>
        <taxon>Bacteria</taxon>
        <taxon>Pseudomonadati</taxon>
        <taxon>Myxococcota</taxon>
        <taxon>Myxococcia</taxon>
        <taxon>Myxococcales</taxon>
        <taxon>Cystobacterineae</taxon>
        <taxon>Myxococcaceae</taxon>
        <taxon>Corallococcus</taxon>
    </lineage>
</organism>
<sequence>MERRDSHCLRHGSRSRRRSAEARRSSVMTYKVMLRLLVVLGTFVMARPGTASAQQYEDHVILLLDRSASMALPAAGGLTRFQVAVQRAQAVVAAGGSTPRHYAVVSFNGASYIMHRGFTTNTTLIQVTLNSLQVGMESAPVAHAICGSVDELLAYRPQALARKRIALFLASEDTGTPTSSQCYGPASTTPYPTPTPGSWQYKVRNKLVSGDPNTVGNPQFPVVQDFDMLMPGPLE</sequence>
<dbReference type="SUPFAM" id="SSF53300">
    <property type="entry name" value="vWA-like"/>
    <property type="match status" value="1"/>
</dbReference>
<reference evidence="3" key="1">
    <citation type="submission" date="2018-09" db="EMBL/GenBank/DDBJ databases">
        <authorList>
            <person name="Livingstone P.G."/>
            <person name="Whitworth D.E."/>
        </authorList>
    </citation>
    <scope>NUCLEOTIDE SEQUENCE [LARGE SCALE GENOMIC DNA]</scope>
    <source>
        <strain evidence="3">CA043D</strain>
    </source>
</reference>
<feature type="region of interest" description="Disordered" evidence="1">
    <location>
        <begin position="1"/>
        <end position="22"/>
    </location>
</feature>
<evidence type="ECO:0000256" key="1">
    <source>
        <dbReference type="SAM" id="MobiDB-lite"/>
    </source>
</evidence>
<dbReference type="Gene3D" id="3.40.50.410">
    <property type="entry name" value="von Willebrand factor, type A domain"/>
    <property type="match status" value="1"/>
</dbReference>
<evidence type="ECO:0000313" key="3">
    <source>
        <dbReference type="Proteomes" id="UP000268313"/>
    </source>
</evidence>
<dbReference type="InterPro" id="IPR036465">
    <property type="entry name" value="vWFA_dom_sf"/>
</dbReference>
<protein>
    <submittedName>
        <fullName evidence="2">VWA domain-containing protein</fullName>
    </submittedName>
</protein>
<dbReference type="AlphaFoldDB" id="A0A3A8KZR5"/>
<comment type="caution">
    <text evidence="2">The sequence shown here is derived from an EMBL/GenBank/DDBJ whole genome shotgun (WGS) entry which is preliminary data.</text>
</comment>
<evidence type="ECO:0000313" key="2">
    <source>
        <dbReference type="EMBL" id="RKH07712.1"/>
    </source>
</evidence>
<name>A0A3A8KZR5_9BACT</name>
<accession>A0A3A8KZR5</accession>
<dbReference type="EMBL" id="RAWE01000002">
    <property type="protein sequence ID" value="RKH07712.1"/>
    <property type="molecule type" value="Genomic_DNA"/>
</dbReference>
<gene>
    <name evidence="2" type="ORF">D7X32_01165</name>
</gene>
<keyword evidence="3" id="KW-1185">Reference proteome</keyword>
<dbReference type="Proteomes" id="UP000268313">
    <property type="component" value="Unassembled WGS sequence"/>
</dbReference>
<proteinExistence type="predicted"/>